<feature type="compositionally biased region" description="Basic residues" evidence="1">
    <location>
        <begin position="1223"/>
        <end position="1236"/>
    </location>
</feature>
<accession>A0ABQ9FV60</accession>
<feature type="compositionally biased region" description="Low complexity" evidence="1">
    <location>
        <begin position="1006"/>
        <end position="1034"/>
    </location>
</feature>
<feature type="region of interest" description="Disordered" evidence="1">
    <location>
        <begin position="675"/>
        <end position="696"/>
    </location>
</feature>
<dbReference type="EMBL" id="JARBDR010000141">
    <property type="protein sequence ID" value="KAJ8320626.1"/>
    <property type="molecule type" value="Genomic_DNA"/>
</dbReference>
<evidence type="ECO:0000256" key="1">
    <source>
        <dbReference type="SAM" id="MobiDB-lite"/>
    </source>
</evidence>
<gene>
    <name evidence="3" type="ORF">KUTeg_002213</name>
</gene>
<feature type="region of interest" description="Disordered" evidence="1">
    <location>
        <begin position="113"/>
        <end position="134"/>
    </location>
</feature>
<feature type="compositionally biased region" description="Low complexity" evidence="1">
    <location>
        <begin position="679"/>
        <end position="696"/>
    </location>
</feature>
<name>A0ABQ9FV60_TEGGR</name>
<feature type="compositionally biased region" description="Polar residues" evidence="1">
    <location>
        <begin position="295"/>
        <end position="305"/>
    </location>
</feature>
<comment type="caution">
    <text evidence="3">The sequence shown here is derived from an EMBL/GenBank/DDBJ whole genome shotgun (WGS) entry which is preliminary data.</text>
</comment>
<feature type="region of interest" description="Disordered" evidence="1">
    <location>
        <begin position="1006"/>
        <end position="1041"/>
    </location>
</feature>
<evidence type="ECO:0000313" key="3">
    <source>
        <dbReference type="EMBL" id="KAJ8320626.1"/>
    </source>
</evidence>
<dbReference type="Proteomes" id="UP001217089">
    <property type="component" value="Unassembled WGS sequence"/>
</dbReference>
<feature type="compositionally biased region" description="Low complexity" evidence="1">
    <location>
        <begin position="123"/>
        <end position="132"/>
    </location>
</feature>
<organism evidence="3 4">
    <name type="scientific">Tegillarca granosa</name>
    <name type="common">Malaysian cockle</name>
    <name type="synonym">Anadara granosa</name>
    <dbReference type="NCBI Taxonomy" id="220873"/>
    <lineage>
        <taxon>Eukaryota</taxon>
        <taxon>Metazoa</taxon>
        <taxon>Spiralia</taxon>
        <taxon>Lophotrochozoa</taxon>
        <taxon>Mollusca</taxon>
        <taxon>Bivalvia</taxon>
        <taxon>Autobranchia</taxon>
        <taxon>Pteriomorphia</taxon>
        <taxon>Arcoida</taxon>
        <taxon>Arcoidea</taxon>
        <taxon>Arcidae</taxon>
        <taxon>Tegillarca</taxon>
    </lineage>
</organism>
<keyword evidence="4" id="KW-1185">Reference proteome</keyword>
<feature type="region of interest" description="Disordered" evidence="1">
    <location>
        <begin position="166"/>
        <end position="192"/>
    </location>
</feature>
<protein>
    <submittedName>
        <fullName evidence="3">Uncharacterized protein</fullName>
    </submittedName>
</protein>
<feature type="compositionally biased region" description="Polar residues" evidence="1">
    <location>
        <begin position="1201"/>
        <end position="1218"/>
    </location>
</feature>
<feature type="compositionally biased region" description="Polar residues" evidence="1">
    <location>
        <begin position="432"/>
        <end position="454"/>
    </location>
</feature>
<feature type="transmembrane region" description="Helical" evidence="2">
    <location>
        <begin position="7"/>
        <end position="33"/>
    </location>
</feature>
<feature type="region of interest" description="Disordered" evidence="1">
    <location>
        <begin position="432"/>
        <end position="460"/>
    </location>
</feature>
<feature type="region of interest" description="Disordered" evidence="1">
    <location>
        <begin position="525"/>
        <end position="556"/>
    </location>
</feature>
<evidence type="ECO:0000313" key="4">
    <source>
        <dbReference type="Proteomes" id="UP001217089"/>
    </source>
</evidence>
<feature type="compositionally biased region" description="Polar residues" evidence="1">
    <location>
        <begin position="1180"/>
        <end position="1190"/>
    </location>
</feature>
<feature type="compositionally biased region" description="Polar residues" evidence="1">
    <location>
        <begin position="1070"/>
        <end position="1087"/>
    </location>
</feature>
<reference evidence="3 4" key="1">
    <citation type="submission" date="2022-12" db="EMBL/GenBank/DDBJ databases">
        <title>Chromosome-level genome of Tegillarca granosa.</title>
        <authorList>
            <person name="Kim J."/>
        </authorList>
    </citation>
    <scope>NUCLEOTIDE SEQUENCE [LARGE SCALE GENOMIC DNA]</scope>
    <source>
        <strain evidence="3">Teg-2019</strain>
        <tissue evidence="3">Adductor muscle</tissue>
    </source>
</reference>
<feature type="compositionally biased region" description="Basic and acidic residues" evidence="1">
    <location>
        <begin position="525"/>
        <end position="537"/>
    </location>
</feature>
<feature type="region of interest" description="Disordered" evidence="1">
    <location>
        <begin position="281"/>
        <end position="322"/>
    </location>
</feature>
<keyword evidence="2" id="KW-0472">Membrane</keyword>
<feature type="compositionally biased region" description="Polar residues" evidence="1">
    <location>
        <begin position="173"/>
        <end position="186"/>
    </location>
</feature>
<proteinExistence type="predicted"/>
<feature type="region of interest" description="Disordered" evidence="1">
    <location>
        <begin position="1070"/>
        <end position="1096"/>
    </location>
</feature>
<keyword evidence="2" id="KW-1133">Transmembrane helix</keyword>
<evidence type="ECO:0000256" key="2">
    <source>
        <dbReference type="SAM" id="Phobius"/>
    </source>
</evidence>
<feature type="region of interest" description="Disordered" evidence="1">
    <location>
        <begin position="1165"/>
        <end position="1236"/>
    </location>
</feature>
<keyword evidence="2" id="KW-0812">Transmembrane</keyword>
<sequence>MLTFSDFSLIFFFISIFVYMFVSFKVALTILVVSISTLYGAQVVFDFKFKPVKTATRQSKFSQKTKVKQKKLEDSQNYQRKPIGQFLNFLNFDDEKSMNSSFSLGRKTSFRTKSPKRNAVGRSHSFSVPSSSNVTQKHKINQSFMASAGPLLTLPFLPRVKRALGLDSESSPRKTVTQPISTNTTHPPAPSPGFLPAVRLGRREKFNLSANSSVIRSPNTVKIAPPEPHRLSSPRLLEVRNNSHNSEQRRTPDTQAVVSALKEKSIYSKKRTMTINEDAYTEYPIHQAKRRRQESQQSNASTSSLPPLPANLPDLSTSGYTIPRLETPTLKRTADLSEHEWEENIASAKRLRKENRNNSIISSLSSMKRVELKEGEGFGRQNKRKVRHEEKENFTEVKKVAKSDKASIENNTSICLDRSDTLILPPDFDQSIGQHSQSINESTGNISDTSSILDKSQADPKLQKRVSLNETFSARKRQMSFYSGLNKSFKKVPQANVLASMEDYEFDREAEQQRVQEMLEGIEEAEKEKQDKNEKSKVQPVSALTSTLNSAGSSQSVASVAPTSTTTLSSIVAPVSLSTTASSLSSASTTSTPATTAEAKYTFKPAFGDVSAPVTLTTTPAASSLNQVTGVATTSTTAPSASSSNESSGLKFNFGTVKSYTTTISPTTATNIGLSSFPSTGLTSNTSTTTSTSTMPSITGFGTNGINFGNTTASVSAGTGVLQSTLNSTTTASSSAGAPVVNNNLLSSGACMFGMASAGGTTTTNSSGSTITSLGQNTNPSFGTGVLGSNVTPFAANNTTPGLNFGTSATPTNVVSGFSFASTTTTNSGSALGTAPTSVTSGFGTSLFGQKPPPPAYGEQVSSASSQPFAALQSASGSAAFNFGGASSTNTPASQSVFRVTSSDYCSSVNWYIWVKQSSYMLHHLLVYLVQKGQTTSAPSIFGTQGQATAAPSVFGSFRSGKYSAIYIWSTKSRLSAAPSVFGSTGQTTTASSIFGSTVQSTTSNSNSFNFGGSTGQNSTFQNATNTQTNQTSSVFGGQSTNQTSNFNFGTTPVTKSSVFGNAQQSSSFGGTSAFGQEKSNTFSTNPSTTQSGFSFGSSTASFGGAQTTQQTGFAASNSNNQSGNTVGNTFTFGASTPVKTGFDFSSSASGGGSTNGFNFNASFGSSGGTNQAPGFGTPTAGSNQTTGFGTPTAGGLPTPNFGTPTNNMFSIGTSNTSARPRATAKPKRRGTSSRR</sequence>